<keyword evidence="2 3" id="KW-0819">tRNA processing</keyword>
<dbReference type="RefSeq" id="WP_089073483.1">
    <property type="nucleotide sequence ID" value="NZ_CBCSAM010000001.1"/>
</dbReference>
<comment type="similarity">
    <text evidence="3">Belongs to the class I-like SAM-binding methyltransferase superfamily. CmoB family.</text>
</comment>
<dbReference type="OrthoDB" id="9773188at2"/>
<comment type="catalytic activity">
    <reaction evidence="3">
        <text>carboxy-S-adenosyl-L-methionine + 5-hydroxyuridine(34) in tRNA = 5-carboxymethoxyuridine(34) in tRNA + S-adenosyl-L-homocysteine + H(+)</text>
        <dbReference type="Rhea" id="RHEA:52848"/>
        <dbReference type="Rhea" id="RHEA-COMP:13381"/>
        <dbReference type="Rhea" id="RHEA-COMP:13383"/>
        <dbReference type="ChEBI" id="CHEBI:15378"/>
        <dbReference type="ChEBI" id="CHEBI:57856"/>
        <dbReference type="ChEBI" id="CHEBI:134278"/>
        <dbReference type="ChEBI" id="CHEBI:136877"/>
        <dbReference type="ChEBI" id="CHEBI:136879"/>
    </reaction>
</comment>
<feature type="binding site" evidence="3">
    <location>
        <position position="315"/>
    </location>
    <ligand>
        <name>carboxy-S-adenosyl-L-methionine</name>
        <dbReference type="ChEBI" id="CHEBI:134278"/>
    </ligand>
</feature>
<organism evidence="4 5">
    <name type="scientific">Paraphotobacterium marinum</name>
    <dbReference type="NCBI Taxonomy" id="1755811"/>
    <lineage>
        <taxon>Bacteria</taxon>
        <taxon>Pseudomonadati</taxon>
        <taxon>Pseudomonadota</taxon>
        <taxon>Gammaproteobacteria</taxon>
        <taxon>Vibrionales</taxon>
        <taxon>Vibrionaceae</taxon>
        <taxon>Paraphotobacterium</taxon>
    </lineage>
</organism>
<dbReference type="NCBIfam" id="NF011650">
    <property type="entry name" value="PRK15068.1"/>
    <property type="match status" value="1"/>
</dbReference>
<dbReference type="CDD" id="cd02440">
    <property type="entry name" value="AdoMet_MTases"/>
    <property type="match status" value="1"/>
</dbReference>
<dbReference type="PANTHER" id="PTHR43464">
    <property type="entry name" value="METHYLTRANSFERASE"/>
    <property type="match status" value="1"/>
</dbReference>
<proteinExistence type="inferred from homology"/>
<dbReference type="GO" id="GO:0016765">
    <property type="term" value="F:transferase activity, transferring alkyl or aryl (other than methyl) groups"/>
    <property type="evidence" value="ECO:0007669"/>
    <property type="project" value="UniProtKB-UniRule"/>
</dbReference>
<feature type="binding site" evidence="3">
    <location>
        <position position="111"/>
    </location>
    <ligand>
        <name>carboxy-S-adenosyl-L-methionine</name>
        <dbReference type="ChEBI" id="CHEBI:134278"/>
    </ligand>
</feature>
<evidence type="ECO:0000256" key="3">
    <source>
        <dbReference type="HAMAP-Rule" id="MF_01590"/>
    </source>
</evidence>
<dbReference type="InterPro" id="IPR029063">
    <property type="entry name" value="SAM-dependent_MTases_sf"/>
</dbReference>
<dbReference type="Gene3D" id="3.40.50.150">
    <property type="entry name" value="Vaccinia Virus protein VP39"/>
    <property type="match status" value="1"/>
</dbReference>
<comment type="subunit">
    <text evidence="3">Homotetramer.</text>
</comment>
<comment type="caution">
    <text evidence="3">Lacks conserved residue(s) required for the propagation of feature annotation.</text>
</comment>
<keyword evidence="5" id="KW-1185">Reference proteome</keyword>
<feature type="binding site" evidence="3">
    <location>
        <position position="201"/>
    </location>
    <ligand>
        <name>carboxy-S-adenosyl-L-methionine</name>
        <dbReference type="ChEBI" id="CHEBI:134278"/>
    </ligand>
</feature>
<dbReference type="GO" id="GO:0008168">
    <property type="term" value="F:methyltransferase activity"/>
    <property type="evidence" value="ECO:0007669"/>
    <property type="project" value="TreeGrafter"/>
</dbReference>
<dbReference type="NCBIfam" id="TIGR00452">
    <property type="entry name" value="tRNA 5-methoxyuridine(34)/uridine 5-oxyacetic acid(34) synthase CmoB"/>
    <property type="match status" value="1"/>
</dbReference>
<dbReference type="Proteomes" id="UP000242175">
    <property type="component" value="Chromosome large"/>
</dbReference>
<feature type="binding site" evidence="3">
    <location>
        <position position="131"/>
    </location>
    <ligand>
        <name>carboxy-S-adenosyl-L-methionine</name>
        <dbReference type="ChEBI" id="CHEBI:134278"/>
    </ligand>
</feature>
<dbReference type="SUPFAM" id="SSF53335">
    <property type="entry name" value="S-adenosyl-L-methionine-dependent methyltransferases"/>
    <property type="match status" value="1"/>
</dbReference>
<sequence>MQYFKSFYNYILNEKELSVWIKDIPSLLIHWEETKNSDFESWKKIIKKIPIIQSPLTELKNQVALTNLSECINKEDILKLESLLKKLSPWRKGPFTFGPIKINTEWRSDWKWKRIIRHIAPLKNRKVLDVGCGNGYYMWRMLGEEARSIIGVDPSQLFFSQFNASKKLLGINNDIYFIPLPFEKIPPANCFDTVFSMGVLYHRVSPIEHLSQLRDQLRPGGELVLETMVVPGDETTVLVPKGRYAQMRNVYFFPSSKALVVWLEKCKFTNIKIVNESDTTIEEQRQTDWMKYNSLDSFLNSNQNLTVEGYPPPRRVIITANRP</sequence>
<dbReference type="HAMAP" id="MF_01590">
    <property type="entry name" value="tRNA_carboxymethyltr_CmoB"/>
    <property type="match status" value="1"/>
</dbReference>
<evidence type="ECO:0000256" key="1">
    <source>
        <dbReference type="ARBA" id="ARBA00022679"/>
    </source>
</evidence>
<protein>
    <recommendedName>
        <fullName evidence="3">tRNA U34 carboxymethyltransferase</fullName>
        <ecNumber evidence="3">2.5.1.-</ecNumber>
    </recommendedName>
</protein>
<feature type="binding site" evidence="3">
    <location>
        <position position="197"/>
    </location>
    <ligand>
        <name>carboxy-S-adenosyl-L-methionine</name>
        <dbReference type="ChEBI" id="CHEBI:134278"/>
    </ligand>
</feature>
<gene>
    <name evidence="3" type="primary">cmoB</name>
    <name evidence="4" type="ORF">CF386_05925</name>
</gene>
<dbReference type="AlphaFoldDB" id="A0A220VDY2"/>
<comment type="function">
    <text evidence="3">Catalyzes carboxymethyl transfer from carboxy-S-adenosyl-L-methionine (Cx-SAM) to 5-hydroxyuridine (ho5U) to form 5-carboxymethoxyuridine (cmo5U) at position 34 in tRNAs.</text>
</comment>
<dbReference type="InterPro" id="IPR027555">
    <property type="entry name" value="Mo5U34_MeTrfas-like"/>
</dbReference>
<feature type="binding site" evidence="3">
    <location>
        <position position="92"/>
    </location>
    <ligand>
        <name>carboxy-S-adenosyl-L-methionine</name>
        <dbReference type="ChEBI" id="CHEBI:134278"/>
    </ligand>
</feature>
<dbReference type="InterPro" id="IPR010017">
    <property type="entry name" value="CmoB"/>
</dbReference>
<accession>A0A220VDY2</accession>
<evidence type="ECO:0000313" key="5">
    <source>
        <dbReference type="Proteomes" id="UP000242175"/>
    </source>
</evidence>
<keyword evidence="1 3" id="KW-0808">Transferase</keyword>
<dbReference type="PANTHER" id="PTHR43464:SF95">
    <property type="entry name" value="TRNA U34 CARBOXYMETHYLTRANSFERASE"/>
    <property type="match status" value="1"/>
</dbReference>
<evidence type="ECO:0000313" key="4">
    <source>
        <dbReference type="EMBL" id="ASK78575.1"/>
    </source>
</evidence>
<name>A0A220VDY2_9GAMM</name>
<dbReference type="KEGG" id="pmai:CF386_05925"/>
<dbReference type="EC" id="2.5.1.-" evidence="3"/>
<reference evidence="4 5" key="1">
    <citation type="journal article" date="2016" name="Int. J. Syst. Evol. Microbiol.">
        <title>Paraphotobacterium marinum gen. nov., sp. nov., a member of the family Vibrionaceae, isolated from surface seawater.</title>
        <authorList>
            <person name="Huang Z."/>
            <person name="Dong C."/>
            <person name="Shao Z."/>
        </authorList>
    </citation>
    <scope>NUCLEOTIDE SEQUENCE [LARGE SCALE GENOMIC DNA]</scope>
    <source>
        <strain evidence="4 5">NSCS20N07D</strain>
    </source>
</reference>
<feature type="binding site" evidence="3">
    <location>
        <position position="106"/>
    </location>
    <ligand>
        <name>carboxy-S-adenosyl-L-methionine</name>
        <dbReference type="ChEBI" id="CHEBI:134278"/>
    </ligand>
</feature>
<feature type="binding site" evidence="3">
    <location>
        <begin position="153"/>
        <end position="155"/>
    </location>
    <ligand>
        <name>carboxy-S-adenosyl-L-methionine</name>
        <dbReference type="ChEBI" id="CHEBI:134278"/>
    </ligand>
</feature>
<dbReference type="EMBL" id="CP022355">
    <property type="protein sequence ID" value="ASK78575.1"/>
    <property type="molecule type" value="Genomic_DNA"/>
</dbReference>
<evidence type="ECO:0000256" key="2">
    <source>
        <dbReference type="ARBA" id="ARBA00022694"/>
    </source>
</evidence>
<dbReference type="GO" id="GO:0002098">
    <property type="term" value="P:tRNA wobble uridine modification"/>
    <property type="evidence" value="ECO:0007669"/>
    <property type="project" value="InterPro"/>
</dbReference>
<dbReference type="Pfam" id="PF08003">
    <property type="entry name" value="Methyltransf_9"/>
    <property type="match status" value="1"/>
</dbReference>